<proteinExistence type="predicted"/>
<dbReference type="Gene3D" id="2.130.10.30">
    <property type="entry name" value="Regulator of chromosome condensation 1/beta-lactamase-inhibitor protein II"/>
    <property type="match status" value="1"/>
</dbReference>
<keyword evidence="3" id="KW-1185">Reference proteome</keyword>
<protein>
    <recommendedName>
        <fullName evidence="4">Lipoprotein</fullName>
    </recommendedName>
</protein>
<feature type="signal peptide" evidence="1">
    <location>
        <begin position="1"/>
        <end position="25"/>
    </location>
</feature>
<evidence type="ECO:0000313" key="2">
    <source>
        <dbReference type="EMBL" id="SET44758.1"/>
    </source>
</evidence>
<dbReference type="AlphaFoldDB" id="A0A1I0EHH1"/>
<dbReference type="OrthoDB" id="9796385at2"/>
<dbReference type="SUPFAM" id="SSF50985">
    <property type="entry name" value="RCC1/BLIP-II"/>
    <property type="match status" value="1"/>
</dbReference>
<dbReference type="Proteomes" id="UP000199800">
    <property type="component" value="Unassembled WGS sequence"/>
</dbReference>
<name>A0A1I0EHH1_9FIRM</name>
<dbReference type="InterPro" id="IPR009091">
    <property type="entry name" value="RCC1/BLIP-II"/>
</dbReference>
<evidence type="ECO:0008006" key="4">
    <source>
        <dbReference type="Google" id="ProtNLM"/>
    </source>
</evidence>
<evidence type="ECO:0000313" key="3">
    <source>
        <dbReference type="Proteomes" id="UP000199800"/>
    </source>
</evidence>
<feature type="chain" id="PRO_5039463399" description="Lipoprotein" evidence="1">
    <location>
        <begin position="26"/>
        <end position="386"/>
    </location>
</feature>
<dbReference type="EMBL" id="FOHN01000021">
    <property type="protein sequence ID" value="SET44758.1"/>
    <property type="molecule type" value="Genomic_DNA"/>
</dbReference>
<accession>A0A1I0EHH1</accession>
<evidence type="ECO:0000256" key="1">
    <source>
        <dbReference type="SAM" id="SignalP"/>
    </source>
</evidence>
<keyword evidence="1" id="KW-0732">Signal</keyword>
<dbReference type="STRING" id="29364.SAMN04487772_12134"/>
<gene>
    <name evidence="2" type="ORF">SAMN04487772_12134</name>
</gene>
<sequence>MFMKNKAKVLFLILAVCLLSGCGMVKEKKEATEAEHKEAVIKEAISCIEEKKYPQAIGMLSQIKDDKKAEDLLRQLRYLISGTYLANLDDGVAAIDNSGKVRIKTDHTYRKDNTYKESLGWDNMKSLSFAQGRLDGLDQTGRIYSTKDTDPAYIYVAEKLKSYTEIEGISTDFDNYVLLSKTGKIEAFSEKYGEALEYFKEEISTWTDVVKVVTGQLRIAALKQDGTVYIADYNKYYGADGTVDDEVNDWTDIVDIADVFGGPIVGLKSDGTVVCTKEEIKGPDGNLVKNPHAFHVSGWNDIIAISQSGYSLLGLKRDGSVVATGGNAHKQLDVSGWHDIVAIAAGDWISIGLKSDGTVVIAGDCGKLNPEDVFGRKDLYVPTVKY</sequence>
<dbReference type="RefSeq" id="WP_092478520.1">
    <property type="nucleotide sequence ID" value="NZ_FOHN01000021.1"/>
</dbReference>
<organism evidence="2 3">
    <name type="scientific">[Clostridium] polysaccharolyticum</name>
    <dbReference type="NCBI Taxonomy" id="29364"/>
    <lineage>
        <taxon>Bacteria</taxon>
        <taxon>Bacillati</taxon>
        <taxon>Bacillota</taxon>
        <taxon>Clostridia</taxon>
        <taxon>Lachnospirales</taxon>
        <taxon>Lachnospiraceae</taxon>
    </lineage>
</organism>
<dbReference type="PROSITE" id="PS51257">
    <property type="entry name" value="PROKAR_LIPOPROTEIN"/>
    <property type="match status" value="1"/>
</dbReference>
<reference evidence="2 3" key="1">
    <citation type="submission" date="2016-10" db="EMBL/GenBank/DDBJ databases">
        <authorList>
            <person name="de Groot N.N."/>
        </authorList>
    </citation>
    <scope>NUCLEOTIDE SEQUENCE [LARGE SCALE GENOMIC DNA]</scope>
    <source>
        <strain evidence="2 3">DSM 1801</strain>
    </source>
</reference>